<dbReference type="AlphaFoldDB" id="A0A1J5RD12"/>
<dbReference type="InterPro" id="IPR003593">
    <property type="entry name" value="AAA+_ATPase"/>
</dbReference>
<dbReference type="PROSITE" id="PS00211">
    <property type="entry name" value="ABC_TRANSPORTER_1"/>
    <property type="match status" value="1"/>
</dbReference>
<evidence type="ECO:0000256" key="3">
    <source>
        <dbReference type="ARBA" id="ARBA00022840"/>
    </source>
</evidence>
<proteinExistence type="predicted"/>
<keyword evidence="1" id="KW-0813">Transport</keyword>
<evidence type="ECO:0000259" key="4">
    <source>
        <dbReference type="PROSITE" id="PS50893"/>
    </source>
</evidence>
<dbReference type="InterPro" id="IPR050166">
    <property type="entry name" value="ABC_transporter_ATP-bind"/>
</dbReference>
<dbReference type="EC" id="3.6.3.-" evidence="5"/>
<name>A0A1J5RD12_9ZZZZ</name>
<dbReference type="PANTHER" id="PTHR42788:SF13">
    <property type="entry name" value="ALIPHATIC SULFONATES IMPORT ATP-BINDING PROTEIN SSUB"/>
    <property type="match status" value="1"/>
</dbReference>
<comment type="caution">
    <text evidence="5">The sequence shown here is derived from an EMBL/GenBank/DDBJ whole genome shotgun (WGS) entry which is preliminary data.</text>
</comment>
<dbReference type="PROSITE" id="PS50893">
    <property type="entry name" value="ABC_TRANSPORTER_2"/>
    <property type="match status" value="1"/>
</dbReference>
<dbReference type="InterPro" id="IPR027417">
    <property type="entry name" value="P-loop_NTPase"/>
</dbReference>
<dbReference type="InterPro" id="IPR017871">
    <property type="entry name" value="ABC_transporter-like_CS"/>
</dbReference>
<keyword evidence="3 5" id="KW-0067">ATP-binding</keyword>
<dbReference type="SMART" id="SM00382">
    <property type="entry name" value="AAA"/>
    <property type="match status" value="1"/>
</dbReference>
<dbReference type="Gene3D" id="3.40.50.300">
    <property type="entry name" value="P-loop containing nucleotide triphosphate hydrolases"/>
    <property type="match status" value="1"/>
</dbReference>
<organism evidence="5">
    <name type="scientific">mine drainage metagenome</name>
    <dbReference type="NCBI Taxonomy" id="410659"/>
    <lineage>
        <taxon>unclassified sequences</taxon>
        <taxon>metagenomes</taxon>
        <taxon>ecological metagenomes</taxon>
    </lineage>
</organism>
<dbReference type="CDD" id="cd03293">
    <property type="entry name" value="ABC_NrtD_SsuB_transporters"/>
    <property type="match status" value="1"/>
</dbReference>
<accession>A0A1J5RD12</accession>
<keyword evidence="5" id="KW-0378">Hydrolase</keyword>
<gene>
    <name evidence="5" type="primary">cmpD_8</name>
    <name evidence="5" type="ORF">GALL_240790</name>
</gene>
<dbReference type="InterPro" id="IPR003439">
    <property type="entry name" value="ABC_transporter-like_ATP-bd"/>
</dbReference>
<sequence length="291" mass="32644">MPRNACPHVKAAAPFQVVMPAPIMDEPPKIRICNLRKEFRTRHGSVAAIDDVSVDIMPGTFFTIVGPSGCGKTTLLRILAELEAPTSGSVEIRQADRSRPCNSMVFQGDSIFPWMTVWDNAAYGLAMRKVPKNEIKEVVGHYLDRTGLTRFAHAYPHQLSGGMKQRVSIARAFANDPEVLLMDEPFSALDEQNKTLLQQELLRIWEEHKKTVLFITHSVDEAVTLGDKIMVMTANPGRVKAIIDVPFERPRSVLELRAEPEYGELVYRIWGQLREEVHLAKAEAEGWEVGS</sequence>
<evidence type="ECO:0000313" key="5">
    <source>
        <dbReference type="EMBL" id="OIQ93984.1"/>
    </source>
</evidence>
<dbReference type="GO" id="GO:0005524">
    <property type="term" value="F:ATP binding"/>
    <property type="evidence" value="ECO:0007669"/>
    <property type="project" value="UniProtKB-KW"/>
</dbReference>
<dbReference type="GO" id="GO:0016887">
    <property type="term" value="F:ATP hydrolysis activity"/>
    <property type="evidence" value="ECO:0007669"/>
    <property type="project" value="InterPro"/>
</dbReference>
<keyword evidence="2" id="KW-0547">Nucleotide-binding</keyword>
<dbReference type="EMBL" id="MLJW01000196">
    <property type="protein sequence ID" value="OIQ93984.1"/>
    <property type="molecule type" value="Genomic_DNA"/>
</dbReference>
<evidence type="ECO:0000256" key="1">
    <source>
        <dbReference type="ARBA" id="ARBA00022448"/>
    </source>
</evidence>
<reference evidence="5" key="1">
    <citation type="submission" date="2016-10" db="EMBL/GenBank/DDBJ databases">
        <title>Sequence of Gallionella enrichment culture.</title>
        <authorList>
            <person name="Poehlein A."/>
            <person name="Muehling M."/>
            <person name="Daniel R."/>
        </authorList>
    </citation>
    <scope>NUCLEOTIDE SEQUENCE</scope>
</reference>
<dbReference type="SUPFAM" id="SSF52540">
    <property type="entry name" value="P-loop containing nucleoside triphosphate hydrolases"/>
    <property type="match status" value="1"/>
</dbReference>
<protein>
    <submittedName>
        <fullName evidence="5">Bicarbonate transport ATP-binding protein CmpD</fullName>
        <ecNumber evidence="5">3.6.3.-</ecNumber>
    </submittedName>
</protein>
<dbReference type="PANTHER" id="PTHR42788">
    <property type="entry name" value="TAURINE IMPORT ATP-BINDING PROTEIN-RELATED"/>
    <property type="match status" value="1"/>
</dbReference>
<dbReference type="Pfam" id="PF00005">
    <property type="entry name" value="ABC_tran"/>
    <property type="match status" value="1"/>
</dbReference>
<evidence type="ECO:0000256" key="2">
    <source>
        <dbReference type="ARBA" id="ARBA00022741"/>
    </source>
</evidence>
<feature type="domain" description="ABC transporter" evidence="4">
    <location>
        <begin position="30"/>
        <end position="259"/>
    </location>
</feature>